<protein>
    <submittedName>
        <fullName evidence="1">Uncharacterized protein</fullName>
    </submittedName>
</protein>
<accession>A0AC61QRD2</accession>
<organism evidence="1 2">
    <name type="scientific">Palleniella muris</name>
    <dbReference type="NCBI Taxonomy" id="3038145"/>
    <lineage>
        <taxon>Bacteria</taxon>
        <taxon>Pseudomonadati</taxon>
        <taxon>Bacteroidota</taxon>
        <taxon>Bacteroidia</taxon>
        <taxon>Bacteroidales</taxon>
        <taxon>Prevotellaceae</taxon>
        <taxon>Palleniella</taxon>
    </lineage>
</organism>
<evidence type="ECO:0000313" key="1">
    <source>
        <dbReference type="EMBL" id="TGX82876.1"/>
    </source>
</evidence>
<evidence type="ECO:0000313" key="2">
    <source>
        <dbReference type="Proteomes" id="UP000308886"/>
    </source>
</evidence>
<dbReference type="Proteomes" id="UP000308886">
    <property type="component" value="Unassembled WGS sequence"/>
</dbReference>
<sequence length="61" mass="7353">METWEVREDDYFRQKIILLRHYFPGVNIDDLDEEDFARLVCDAEWMHSQMVITRHANALGL</sequence>
<proteinExistence type="predicted"/>
<keyword evidence="2" id="KW-1185">Reference proteome</keyword>
<reference evidence="1" key="1">
    <citation type="submission" date="2019-04" db="EMBL/GenBank/DDBJ databases">
        <title>Microbes associate with the intestines of laboratory mice.</title>
        <authorList>
            <person name="Navarre W."/>
            <person name="Wong E."/>
            <person name="Huang K."/>
            <person name="Tropini C."/>
            <person name="Ng K."/>
            <person name="Yu B."/>
        </authorList>
    </citation>
    <scope>NUCLEOTIDE SEQUENCE</scope>
    <source>
        <strain evidence="1">NM73_A23</strain>
    </source>
</reference>
<comment type="caution">
    <text evidence="1">The sequence shown here is derived from an EMBL/GenBank/DDBJ whole genome shotgun (WGS) entry which is preliminary data.</text>
</comment>
<dbReference type="EMBL" id="SRZC01000007">
    <property type="protein sequence ID" value="TGX82876.1"/>
    <property type="molecule type" value="Genomic_DNA"/>
</dbReference>
<name>A0AC61QRD2_9BACT</name>
<gene>
    <name evidence="1" type="ORF">E5358_05465</name>
</gene>